<accession>A0A9W8ISG7</accession>
<dbReference type="EMBL" id="JANBUY010000066">
    <property type="protein sequence ID" value="KAJ2865188.1"/>
    <property type="molecule type" value="Genomic_DNA"/>
</dbReference>
<proteinExistence type="predicted"/>
<keyword evidence="1" id="KW-0812">Transmembrane</keyword>
<keyword evidence="1" id="KW-1133">Transmembrane helix</keyword>
<dbReference type="Proteomes" id="UP001140074">
    <property type="component" value="Unassembled WGS sequence"/>
</dbReference>
<reference evidence="2" key="1">
    <citation type="submission" date="2022-07" db="EMBL/GenBank/DDBJ databases">
        <title>Phylogenomic reconstructions and comparative analyses of Kickxellomycotina fungi.</title>
        <authorList>
            <person name="Reynolds N.K."/>
            <person name="Stajich J.E."/>
            <person name="Barry K."/>
            <person name="Grigoriev I.V."/>
            <person name="Crous P."/>
            <person name="Smith M.E."/>
        </authorList>
    </citation>
    <scope>NUCLEOTIDE SEQUENCE</scope>
    <source>
        <strain evidence="2">RSA 476</strain>
    </source>
</reference>
<dbReference type="AlphaFoldDB" id="A0A9W8ISG7"/>
<protein>
    <submittedName>
        <fullName evidence="2">Uncharacterized protein</fullName>
    </submittedName>
</protein>
<evidence type="ECO:0000313" key="3">
    <source>
        <dbReference type="Proteomes" id="UP001140074"/>
    </source>
</evidence>
<sequence length="132" mass="15716">MKLQKLRQVTLEDMWPLPERFQLRTAYSELNFNTNESYFVIRAIFRMMWRPMIPVYIVGLLLRFIPLLRIKLNSSIMHNVDDLSNYSMYMIIADVASIMIVQLLDNQQSIARQYITNEMARAENAFDIETFL</sequence>
<feature type="transmembrane region" description="Helical" evidence="1">
    <location>
        <begin position="47"/>
        <end position="66"/>
    </location>
</feature>
<organism evidence="2 3">
    <name type="scientific">Coemansia aciculifera</name>
    <dbReference type="NCBI Taxonomy" id="417176"/>
    <lineage>
        <taxon>Eukaryota</taxon>
        <taxon>Fungi</taxon>
        <taxon>Fungi incertae sedis</taxon>
        <taxon>Zoopagomycota</taxon>
        <taxon>Kickxellomycotina</taxon>
        <taxon>Kickxellomycetes</taxon>
        <taxon>Kickxellales</taxon>
        <taxon>Kickxellaceae</taxon>
        <taxon>Coemansia</taxon>
    </lineage>
</organism>
<gene>
    <name evidence="2" type="ORF">GGH94_002391</name>
</gene>
<evidence type="ECO:0000313" key="2">
    <source>
        <dbReference type="EMBL" id="KAJ2865188.1"/>
    </source>
</evidence>
<feature type="transmembrane region" description="Helical" evidence="1">
    <location>
        <begin position="86"/>
        <end position="104"/>
    </location>
</feature>
<name>A0A9W8ISG7_9FUNG</name>
<comment type="caution">
    <text evidence="2">The sequence shown here is derived from an EMBL/GenBank/DDBJ whole genome shotgun (WGS) entry which is preliminary data.</text>
</comment>
<keyword evidence="3" id="KW-1185">Reference proteome</keyword>
<evidence type="ECO:0000256" key="1">
    <source>
        <dbReference type="SAM" id="Phobius"/>
    </source>
</evidence>
<keyword evidence="1" id="KW-0472">Membrane</keyword>